<evidence type="ECO:0000313" key="1">
    <source>
        <dbReference type="EMBL" id="OCT65716.1"/>
    </source>
</evidence>
<sequence length="69" mass="7776">VLSLKELRNSSQIARSFLTSDVILMCQIGFEIPTVKAISRLLNALPIGMILMAKLKCPINDFNLRRVNF</sequence>
<proteinExistence type="predicted"/>
<reference evidence="2" key="1">
    <citation type="journal article" date="2016" name="Nature">
        <title>Genome evolution in the allotetraploid frog Xenopus laevis.</title>
        <authorList>
            <person name="Session A.M."/>
            <person name="Uno Y."/>
            <person name="Kwon T."/>
            <person name="Chapman J.A."/>
            <person name="Toyoda A."/>
            <person name="Takahashi S."/>
            <person name="Fukui A."/>
            <person name="Hikosaka A."/>
            <person name="Suzuki A."/>
            <person name="Kondo M."/>
            <person name="van Heeringen S.J."/>
            <person name="Quigley I."/>
            <person name="Heinz S."/>
            <person name="Ogino H."/>
            <person name="Ochi H."/>
            <person name="Hellsten U."/>
            <person name="Lyons J.B."/>
            <person name="Simakov O."/>
            <person name="Putnam N."/>
            <person name="Stites J."/>
            <person name="Kuroki Y."/>
            <person name="Tanaka T."/>
            <person name="Michiue T."/>
            <person name="Watanabe M."/>
            <person name="Bogdanovic O."/>
            <person name="Lister R."/>
            <person name="Georgiou G."/>
            <person name="Paranjpe S.S."/>
            <person name="van Kruijsbergen I."/>
            <person name="Shu S."/>
            <person name="Carlson J."/>
            <person name="Kinoshita T."/>
            <person name="Ohta Y."/>
            <person name="Mawaribuchi S."/>
            <person name="Jenkins J."/>
            <person name="Grimwood J."/>
            <person name="Schmutz J."/>
            <person name="Mitros T."/>
            <person name="Mozaffari S.V."/>
            <person name="Suzuki Y."/>
            <person name="Haramoto Y."/>
            <person name="Yamamoto T.S."/>
            <person name="Takagi C."/>
            <person name="Heald R."/>
            <person name="Miller K."/>
            <person name="Haudenschild C."/>
            <person name="Kitzman J."/>
            <person name="Nakayama T."/>
            <person name="Izutsu Y."/>
            <person name="Robert J."/>
            <person name="Fortriede J."/>
            <person name="Burns K."/>
            <person name="Lotay V."/>
            <person name="Karimi K."/>
            <person name="Yasuoka Y."/>
            <person name="Dichmann D.S."/>
            <person name="Flajnik M.F."/>
            <person name="Houston D.W."/>
            <person name="Shendure J."/>
            <person name="DuPasquier L."/>
            <person name="Vize P.D."/>
            <person name="Zorn A.M."/>
            <person name="Ito M."/>
            <person name="Marcotte E.M."/>
            <person name="Wallingford J.B."/>
            <person name="Ito Y."/>
            <person name="Asashima M."/>
            <person name="Ueno N."/>
            <person name="Matsuda Y."/>
            <person name="Veenstra G.J."/>
            <person name="Fujiyama A."/>
            <person name="Harland R.M."/>
            <person name="Taira M."/>
            <person name="Rokhsar D.S."/>
        </authorList>
    </citation>
    <scope>NUCLEOTIDE SEQUENCE [LARGE SCALE GENOMIC DNA]</scope>
    <source>
        <strain evidence="2">J</strain>
    </source>
</reference>
<dbReference type="AlphaFoldDB" id="A0A974H627"/>
<dbReference type="EMBL" id="CM004481">
    <property type="protein sequence ID" value="OCT65716.1"/>
    <property type="molecule type" value="Genomic_DNA"/>
</dbReference>
<name>A0A974H627_XENLA</name>
<protein>
    <submittedName>
        <fullName evidence="1">Uncharacterized protein</fullName>
    </submittedName>
</protein>
<feature type="non-terminal residue" evidence="1">
    <location>
        <position position="1"/>
    </location>
</feature>
<organism evidence="1 2">
    <name type="scientific">Xenopus laevis</name>
    <name type="common">African clawed frog</name>
    <dbReference type="NCBI Taxonomy" id="8355"/>
    <lineage>
        <taxon>Eukaryota</taxon>
        <taxon>Metazoa</taxon>
        <taxon>Chordata</taxon>
        <taxon>Craniata</taxon>
        <taxon>Vertebrata</taxon>
        <taxon>Euteleostomi</taxon>
        <taxon>Amphibia</taxon>
        <taxon>Batrachia</taxon>
        <taxon>Anura</taxon>
        <taxon>Pipoidea</taxon>
        <taxon>Pipidae</taxon>
        <taxon>Xenopodinae</taxon>
        <taxon>Xenopus</taxon>
        <taxon>Xenopus</taxon>
    </lineage>
</organism>
<gene>
    <name evidence="1" type="ORF">XELAEV_18041954mg</name>
</gene>
<evidence type="ECO:0000313" key="2">
    <source>
        <dbReference type="Proteomes" id="UP000694892"/>
    </source>
</evidence>
<accession>A0A974H627</accession>
<dbReference type="Proteomes" id="UP000694892">
    <property type="component" value="Chromosome 8S"/>
</dbReference>